<proteinExistence type="predicted"/>
<dbReference type="RefSeq" id="XP_008819281.1">
    <property type="nucleotide sequence ID" value="XM_008821059.1"/>
</dbReference>
<dbReference type="GeneID" id="20040762"/>
<reference evidence="1 2" key="1">
    <citation type="submission" date="2013-02" db="EMBL/GenBank/DDBJ databases">
        <title>The Genome Sequence of Plasmodium inui San Antonio 1.</title>
        <authorList>
            <consortium name="The Broad Institute Genome Sequencing Platform"/>
            <consortium name="The Broad Institute Genome Sequencing Center for Infectious Disease"/>
            <person name="Neafsey D."/>
            <person name="Cheeseman I."/>
            <person name="Volkman S."/>
            <person name="Adams J."/>
            <person name="Walker B."/>
            <person name="Young S.K."/>
            <person name="Zeng Q."/>
            <person name="Gargeya S."/>
            <person name="Fitzgerald M."/>
            <person name="Haas B."/>
            <person name="Abouelleil A."/>
            <person name="Alvarado L."/>
            <person name="Arachchi H.M."/>
            <person name="Berlin A.M."/>
            <person name="Chapman S.B."/>
            <person name="Dewar J."/>
            <person name="Goldberg J."/>
            <person name="Griggs A."/>
            <person name="Gujja S."/>
            <person name="Hansen M."/>
            <person name="Howarth C."/>
            <person name="Imamovic A."/>
            <person name="Larimer J."/>
            <person name="McCowan C."/>
            <person name="Murphy C."/>
            <person name="Neiman D."/>
            <person name="Pearson M."/>
            <person name="Priest M."/>
            <person name="Roberts A."/>
            <person name="Saif S."/>
            <person name="Shea T."/>
            <person name="Sisk P."/>
            <person name="Sykes S."/>
            <person name="Wortman J."/>
            <person name="Nusbaum C."/>
            <person name="Birren B."/>
        </authorList>
    </citation>
    <scope>NUCLEOTIDE SEQUENCE [LARGE SCALE GENOMIC DNA]</scope>
    <source>
        <strain evidence="1 2">San Antonio 1</strain>
    </source>
</reference>
<evidence type="ECO:0000313" key="1">
    <source>
        <dbReference type="EMBL" id="EUD64129.1"/>
    </source>
</evidence>
<dbReference type="Proteomes" id="UP000030640">
    <property type="component" value="Unassembled WGS sequence"/>
</dbReference>
<evidence type="ECO:0000313" key="2">
    <source>
        <dbReference type="Proteomes" id="UP000030640"/>
    </source>
</evidence>
<keyword evidence="2" id="KW-1185">Reference proteome</keyword>
<protein>
    <submittedName>
        <fullName evidence="1">Uncharacterized protein</fullName>
    </submittedName>
</protein>
<dbReference type="EMBL" id="KI965540">
    <property type="protein sequence ID" value="EUD64129.1"/>
    <property type="molecule type" value="Genomic_DNA"/>
</dbReference>
<organism evidence="1 2">
    <name type="scientific">Plasmodium inui San Antonio 1</name>
    <dbReference type="NCBI Taxonomy" id="1237626"/>
    <lineage>
        <taxon>Eukaryota</taxon>
        <taxon>Sar</taxon>
        <taxon>Alveolata</taxon>
        <taxon>Apicomplexa</taxon>
        <taxon>Aconoidasida</taxon>
        <taxon>Haemosporida</taxon>
        <taxon>Plasmodiidae</taxon>
        <taxon>Plasmodium</taxon>
        <taxon>Plasmodium (Plasmodium)</taxon>
    </lineage>
</organism>
<dbReference type="VEuPathDB" id="PlasmoDB:C922_05488"/>
<gene>
    <name evidence="1" type="ORF">C922_05488</name>
</gene>
<accession>W7A4V6</accession>
<dbReference type="AlphaFoldDB" id="W7A4V6"/>
<name>W7A4V6_9APIC</name>
<sequence>MIPSPMCVKPAELEAQGFCDELESRYYHIEVHDSQVDYFMRRVLNLSCRKQQEGCSKLRGASYFCGGGSKEY</sequence>